<evidence type="ECO:0000259" key="1">
    <source>
        <dbReference type="Pfam" id="PF15599"/>
    </source>
</evidence>
<evidence type="ECO:0000313" key="2">
    <source>
        <dbReference type="EMBL" id="MBD1318322.1"/>
    </source>
</evidence>
<dbReference type="EMBL" id="JACWMS010000001">
    <property type="protein sequence ID" value="MBD1318322.1"/>
    <property type="molecule type" value="Genomic_DNA"/>
</dbReference>
<organism evidence="2 3">
    <name type="scientific">Gordonia hankookensis</name>
    <dbReference type="NCBI Taxonomy" id="589403"/>
    <lineage>
        <taxon>Bacteria</taxon>
        <taxon>Bacillati</taxon>
        <taxon>Actinomycetota</taxon>
        <taxon>Actinomycetes</taxon>
        <taxon>Mycobacteriales</taxon>
        <taxon>Gordoniaceae</taxon>
        <taxon>Gordonia</taxon>
    </lineage>
</organism>
<proteinExistence type="predicted"/>
<comment type="caution">
    <text evidence="2">The sequence shown here is derived from an EMBL/GenBank/DDBJ whole genome shotgun (WGS) entry which is preliminary data.</text>
</comment>
<accession>A0ABR7W670</accession>
<sequence>MVGPSAGRDGSDDLLDDEMRARIEDLAERLGARPEDLPVLGSVRGESTPYCVRGPDGWHLTARERDRILSDRSTPDPDEFLRWVAESISERMSWRLHPPGSPDFSRASWQAQYEILASIDQMWADTWLSSMRSRLIDAGATADVLAMLPTPT</sequence>
<dbReference type="InterPro" id="IPR028952">
    <property type="entry name" value="Imm63"/>
</dbReference>
<feature type="domain" description="Immunity protein 63" evidence="1">
    <location>
        <begin position="56"/>
        <end position="131"/>
    </location>
</feature>
<protein>
    <recommendedName>
        <fullName evidence="1">Immunity protein 63 domain-containing protein</fullName>
    </recommendedName>
</protein>
<gene>
    <name evidence="2" type="ORF">IDF66_01895</name>
</gene>
<dbReference type="Proteomes" id="UP000602395">
    <property type="component" value="Unassembled WGS sequence"/>
</dbReference>
<name>A0ABR7W670_9ACTN</name>
<dbReference type="Pfam" id="PF15599">
    <property type="entry name" value="Imm63"/>
    <property type="match status" value="1"/>
</dbReference>
<reference evidence="2 3" key="1">
    <citation type="submission" date="2020-09" db="EMBL/GenBank/DDBJ databases">
        <title>Novel species in genus Gordonia.</title>
        <authorList>
            <person name="Zhang G."/>
        </authorList>
    </citation>
    <scope>NUCLEOTIDE SEQUENCE [LARGE SCALE GENOMIC DNA]</scope>
    <source>
        <strain evidence="2 3">ON-33</strain>
    </source>
</reference>
<keyword evidence="3" id="KW-1185">Reference proteome</keyword>
<evidence type="ECO:0000313" key="3">
    <source>
        <dbReference type="Proteomes" id="UP000602395"/>
    </source>
</evidence>
<dbReference type="RefSeq" id="WP_190265537.1">
    <property type="nucleotide sequence ID" value="NZ_BAABAD010000003.1"/>
</dbReference>